<dbReference type="PANTHER" id="PTHR43669">
    <property type="entry name" value="5-KETO-D-GLUCONATE 5-REDUCTASE"/>
    <property type="match status" value="1"/>
</dbReference>
<keyword evidence="5" id="KW-1185">Reference proteome</keyword>
<dbReference type="GeneID" id="39581730"/>
<dbReference type="Gene3D" id="3.40.50.720">
    <property type="entry name" value="NAD(P)-binding Rossmann-like Domain"/>
    <property type="match status" value="1"/>
</dbReference>
<keyword evidence="2" id="KW-0521">NADP</keyword>
<evidence type="ECO:0000313" key="5">
    <source>
        <dbReference type="Proteomes" id="UP000272025"/>
    </source>
</evidence>
<organism evidence="4 5">
    <name type="scientific">Sodiomyces alkalinus (strain CBS 110278 / VKM F-3762 / F11)</name>
    <name type="common">Alkaliphilic filamentous fungus</name>
    <dbReference type="NCBI Taxonomy" id="1314773"/>
    <lineage>
        <taxon>Eukaryota</taxon>
        <taxon>Fungi</taxon>
        <taxon>Dikarya</taxon>
        <taxon>Ascomycota</taxon>
        <taxon>Pezizomycotina</taxon>
        <taxon>Sordariomycetes</taxon>
        <taxon>Hypocreomycetidae</taxon>
        <taxon>Glomerellales</taxon>
        <taxon>Plectosphaerellaceae</taxon>
        <taxon>Sodiomyces</taxon>
    </lineage>
</organism>
<dbReference type="STRING" id="1314773.A0A3N2PLX2"/>
<dbReference type="SUPFAM" id="SSF51735">
    <property type="entry name" value="NAD(P)-binding Rossmann-fold domains"/>
    <property type="match status" value="1"/>
</dbReference>
<evidence type="ECO:0000256" key="2">
    <source>
        <dbReference type="ARBA" id="ARBA00022857"/>
    </source>
</evidence>
<dbReference type="GO" id="GO:0016491">
    <property type="term" value="F:oxidoreductase activity"/>
    <property type="evidence" value="ECO:0007669"/>
    <property type="project" value="UniProtKB-KW"/>
</dbReference>
<dbReference type="OrthoDB" id="37659at2759"/>
<dbReference type="PANTHER" id="PTHR43669:SF11">
    <property type="entry name" value="SHORT-CHAIN DEHYDROGENASE_OXIDOREDUCTASE"/>
    <property type="match status" value="1"/>
</dbReference>
<dbReference type="InterPro" id="IPR036291">
    <property type="entry name" value="NAD(P)-bd_dom_sf"/>
</dbReference>
<gene>
    <name evidence="4" type="ORF">SODALDRAFT_346396</name>
</gene>
<comment type="similarity">
    <text evidence="1">Belongs to the short-chain dehydrogenases/reductases (SDR) family.</text>
</comment>
<dbReference type="RefSeq" id="XP_028463285.1">
    <property type="nucleotide sequence ID" value="XM_028613252.1"/>
</dbReference>
<dbReference type="AlphaFoldDB" id="A0A3N2PLX2"/>
<evidence type="ECO:0000256" key="3">
    <source>
        <dbReference type="ARBA" id="ARBA00023002"/>
    </source>
</evidence>
<proteinExistence type="inferred from homology"/>
<evidence type="ECO:0000256" key="1">
    <source>
        <dbReference type="ARBA" id="ARBA00006484"/>
    </source>
</evidence>
<dbReference type="PRINTS" id="PR00081">
    <property type="entry name" value="GDHRDH"/>
</dbReference>
<keyword evidence="3" id="KW-0560">Oxidoreductase</keyword>
<accession>A0A3N2PLX2</accession>
<dbReference type="Proteomes" id="UP000272025">
    <property type="component" value="Unassembled WGS sequence"/>
</dbReference>
<sequence length="274" mass="29723">MPFPYKTVLVTGATSGIGRGLAERLIEQGVFVIAVGRRKDRLDALVERHGGARVASEPFDISNLEALPSWTEKIISTYPSLDAVLLNAGVQRSLNFNSPGASSPDTLAQTTSELVTNYISPLHTTLLFLPHLRARAANGDPAAILLVSSSLALVPISRCPNYCASKAALHSLAWQLRAQLQDATASEGHSNQPGVRVIEIIPPAVQTELHTQQGLAPIGMPLEEFLTETWLALERGDQDEILVGPARDHSHVEEEKRRTFAWVAQQMKLQGSDT</sequence>
<reference evidence="4 5" key="1">
    <citation type="journal article" date="2018" name="Mol. Ecol.">
        <title>The obligate alkalophilic soda-lake fungus Sodiomyces alkalinus has shifted to a protein diet.</title>
        <authorList>
            <person name="Grum-Grzhimaylo A.A."/>
            <person name="Falkoski D.L."/>
            <person name="van den Heuvel J."/>
            <person name="Valero-Jimenez C.A."/>
            <person name="Min B."/>
            <person name="Choi I.G."/>
            <person name="Lipzen A."/>
            <person name="Daum C.G."/>
            <person name="Aanen D.K."/>
            <person name="Tsang A."/>
            <person name="Henrissat B."/>
            <person name="Bilanenko E.N."/>
            <person name="de Vries R.P."/>
            <person name="van Kan J.A.L."/>
            <person name="Grigoriev I.V."/>
            <person name="Debets A.J.M."/>
        </authorList>
    </citation>
    <scope>NUCLEOTIDE SEQUENCE [LARGE SCALE GENOMIC DNA]</scope>
    <source>
        <strain evidence="4 5">F11</strain>
    </source>
</reference>
<dbReference type="InterPro" id="IPR020904">
    <property type="entry name" value="Sc_DH/Rdtase_CS"/>
</dbReference>
<dbReference type="PROSITE" id="PS00061">
    <property type="entry name" value="ADH_SHORT"/>
    <property type="match status" value="1"/>
</dbReference>
<evidence type="ECO:0000313" key="4">
    <source>
        <dbReference type="EMBL" id="ROT35479.1"/>
    </source>
</evidence>
<name>A0A3N2PLX2_SODAK</name>
<dbReference type="Pfam" id="PF00106">
    <property type="entry name" value="adh_short"/>
    <property type="match status" value="1"/>
</dbReference>
<protein>
    <submittedName>
        <fullName evidence="4">NAD(P)-binding protein</fullName>
    </submittedName>
</protein>
<dbReference type="EMBL" id="ML119061">
    <property type="protein sequence ID" value="ROT35479.1"/>
    <property type="molecule type" value="Genomic_DNA"/>
</dbReference>
<dbReference type="InterPro" id="IPR002347">
    <property type="entry name" value="SDR_fam"/>
</dbReference>